<organism evidence="4 5">
    <name type="scientific">Capronia epimyces CBS 606.96</name>
    <dbReference type="NCBI Taxonomy" id="1182542"/>
    <lineage>
        <taxon>Eukaryota</taxon>
        <taxon>Fungi</taxon>
        <taxon>Dikarya</taxon>
        <taxon>Ascomycota</taxon>
        <taxon>Pezizomycotina</taxon>
        <taxon>Eurotiomycetes</taxon>
        <taxon>Chaetothyriomycetidae</taxon>
        <taxon>Chaetothyriales</taxon>
        <taxon>Herpotrichiellaceae</taxon>
        <taxon>Capronia</taxon>
    </lineage>
</organism>
<dbReference type="RefSeq" id="XP_007733238.1">
    <property type="nucleotide sequence ID" value="XM_007735048.1"/>
</dbReference>
<reference evidence="4 5" key="1">
    <citation type="submission" date="2013-03" db="EMBL/GenBank/DDBJ databases">
        <title>The Genome Sequence of Capronia epimyces CBS 606.96.</title>
        <authorList>
            <consortium name="The Broad Institute Genomics Platform"/>
            <person name="Cuomo C."/>
            <person name="de Hoog S."/>
            <person name="Gorbushina A."/>
            <person name="Walker B."/>
            <person name="Young S.K."/>
            <person name="Zeng Q."/>
            <person name="Gargeya S."/>
            <person name="Fitzgerald M."/>
            <person name="Haas B."/>
            <person name="Abouelleil A."/>
            <person name="Allen A.W."/>
            <person name="Alvarado L."/>
            <person name="Arachchi H.M."/>
            <person name="Berlin A.M."/>
            <person name="Chapman S.B."/>
            <person name="Gainer-Dewar J."/>
            <person name="Goldberg J."/>
            <person name="Griggs A."/>
            <person name="Gujja S."/>
            <person name="Hansen M."/>
            <person name="Howarth C."/>
            <person name="Imamovic A."/>
            <person name="Ireland A."/>
            <person name="Larimer J."/>
            <person name="McCowan C."/>
            <person name="Murphy C."/>
            <person name="Pearson M."/>
            <person name="Poon T.W."/>
            <person name="Priest M."/>
            <person name="Roberts A."/>
            <person name="Saif S."/>
            <person name="Shea T."/>
            <person name="Sisk P."/>
            <person name="Sykes S."/>
            <person name="Wortman J."/>
            <person name="Nusbaum C."/>
            <person name="Birren B."/>
        </authorList>
    </citation>
    <scope>NUCLEOTIDE SEQUENCE [LARGE SCALE GENOMIC DNA]</scope>
    <source>
        <strain evidence="4 5">CBS 606.96</strain>
    </source>
</reference>
<dbReference type="GO" id="GO:0005829">
    <property type="term" value="C:cytosol"/>
    <property type="evidence" value="ECO:0007669"/>
    <property type="project" value="TreeGrafter"/>
</dbReference>
<dbReference type="STRING" id="1182542.W9XVI8"/>
<comment type="similarity">
    <text evidence="1">Belongs to the NAD(P)H dehydrogenase (quinone) family.</text>
</comment>
<dbReference type="HOGENOM" id="CLU_058643_1_1_1"/>
<proteinExistence type="inferred from homology"/>
<dbReference type="Gene3D" id="3.40.50.360">
    <property type="match status" value="1"/>
</dbReference>
<dbReference type="InterPro" id="IPR003680">
    <property type="entry name" value="Flavodoxin_fold"/>
</dbReference>
<dbReference type="EMBL" id="AMGY01000004">
    <property type="protein sequence ID" value="EXJ84253.1"/>
    <property type="molecule type" value="Genomic_DNA"/>
</dbReference>
<keyword evidence="2" id="KW-0560">Oxidoreductase</keyword>
<evidence type="ECO:0000259" key="3">
    <source>
        <dbReference type="Pfam" id="PF02525"/>
    </source>
</evidence>
<dbReference type="Pfam" id="PF02525">
    <property type="entry name" value="Flavodoxin_2"/>
    <property type="match status" value="1"/>
</dbReference>
<keyword evidence="5" id="KW-1185">Reference proteome</keyword>
<feature type="domain" description="Flavodoxin-like fold" evidence="3">
    <location>
        <begin position="1"/>
        <end position="180"/>
    </location>
</feature>
<comment type="caution">
    <text evidence="4">The sequence shown here is derived from an EMBL/GenBank/DDBJ whole genome shotgun (WGS) entry which is preliminary data.</text>
</comment>
<dbReference type="InterPro" id="IPR051545">
    <property type="entry name" value="NAD(P)H_dehydrogenase_qn"/>
</dbReference>
<name>W9XVI8_9EURO</name>
<accession>W9XVI8</accession>
<dbReference type="SUPFAM" id="SSF52218">
    <property type="entry name" value="Flavoproteins"/>
    <property type="match status" value="1"/>
</dbReference>
<dbReference type="AlphaFoldDB" id="W9XVI8"/>
<dbReference type="GO" id="GO:0003955">
    <property type="term" value="F:NAD(P)H dehydrogenase (quinone) activity"/>
    <property type="evidence" value="ECO:0007669"/>
    <property type="project" value="TreeGrafter"/>
</dbReference>
<dbReference type="InterPro" id="IPR029039">
    <property type="entry name" value="Flavoprotein-like_sf"/>
</dbReference>
<evidence type="ECO:0000313" key="4">
    <source>
        <dbReference type="EMBL" id="EXJ84253.1"/>
    </source>
</evidence>
<sequence>MHILIVFAHPNEQSFSHSVAERAAAGAKSKGHTVKLLDLYRTGFDPIFTTRDLQQFEGVQMPDDVLEHQKLVDEADGIFFIFPVWWYGMPAMMKGWLDRVWSAGWAYRWKHDPEGSLLKHRPCTVLALTGASSNQLNRWSYDKHLQHVWRYGVFGYCGFEPLRITFLEDCAFDGSGKHAGHLEKAFSAGQQIGNDPEARPGINYLLHHGLDYKVEKYDPQ</sequence>
<dbReference type="OrthoDB" id="26889at2759"/>
<gene>
    <name evidence="4" type="ORF">A1O3_04920</name>
</gene>
<dbReference type="Proteomes" id="UP000019478">
    <property type="component" value="Unassembled WGS sequence"/>
</dbReference>
<dbReference type="GeneID" id="19169038"/>
<dbReference type="PANTHER" id="PTHR10204:SF34">
    <property type="entry name" value="NAD(P)H DEHYDROGENASE [QUINONE] 1 ISOFORM 1"/>
    <property type="match status" value="1"/>
</dbReference>
<dbReference type="eggNOG" id="ENOG502QRQH">
    <property type="taxonomic scope" value="Eukaryota"/>
</dbReference>
<evidence type="ECO:0000256" key="1">
    <source>
        <dbReference type="ARBA" id="ARBA00006252"/>
    </source>
</evidence>
<evidence type="ECO:0000313" key="5">
    <source>
        <dbReference type="Proteomes" id="UP000019478"/>
    </source>
</evidence>
<evidence type="ECO:0000256" key="2">
    <source>
        <dbReference type="ARBA" id="ARBA00023002"/>
    </source>
</evidence>
<protein>
    <recommendedName>
        <fullName evidence="3">Flavodoxin-like fold domain-containing protein</fullName>
    </recommendedName>
</protein>
<dbReference type="PANTHER" id="PTHR10204">
    <property type="entry name" value="NAD P H OXIDOREDUCTASE-RELATED"/>
    <property type="match status" value="1"/>
</dbReference>